<dbReference type="GO" id="GO:0016787">
    <property type="term" value="F:hydrolase activity"/>
    <property type="evidence" value="ECO:0007669"/>
    <property type="project" value="UniProtKB-KW"/>
</dbReference>
<protein>
    <submittedName>
        <fullName evidence="1">Hydrolase</fullName>
    </submittedName>
</protein>
<reference evidence="1 2" key="1">
    <citation type="submission" date="2016-10" db="EMBL/GenBank/DDBJ databases">
        <title>Rodentibacter gen. nov. and new species.</title>
        <authorList>
            <person name="Christensen H."/>
        </authorList>
    </citation>
    <scope>NUCLEOTIDE SEQUENCE [LARGE SCALE GENOMIC DNA]</scope>
    <source>
        <strain evidence="1 2">1998236014</strain>
    </source>
</reference>
<sequence length="269" mass="30077">MFLPNLRNNVKIVFFDIDETLFMKNEDHLPTTVLPALTRLKQNGIIPAIATGRALCSFPQKIHQLINQVGIDVFVTMNGQMVSVQGETVAKYPIPPAKIELLTHFFDHNQIDYGFVSPSRIAVSNVTPKVKSALDPITTNYIVDKDFYHHNDVFQLLPFYDESQDKLIQQANILSGLKVVRWHPDSVDLFDVEGSKARGISSAIQALGLKMENVMAFGDGLNDIEMLQTVEYGIAMGNAHPELKQYVKYTTDNIEQDGIANFLAKVGLI</sequence>
<dbReference type="InterPro" id="IPR006379">
    <property type="entry name" value="HAD-SF_hydro_IIB"/>
</dbReference>
<dbReference type="EMBL" id="MLAA01000052">
    <property type="protein sequence ID" value="OOF66721.1"/>
    <property type="molecule type" value="Genomic_DNA"/>
</dbReference>
<keyword evidence="1" id="KW-0378">Hydrolase</keyword>
<organism evidence="1 2">
    <name type="scientific">Rodentibacter caecimuris</name>
    <dbReference type="NCBI Taxonomy" id="1796644"/>
    <lineage>
        <taxon>Bacteria</taxon>
        <taxon>Pseudomonadati</taxon>
        <taxon>Pseudomonadota</taxon>
        <taxon>Gammaproteobacteria</taxon>
        <taxon>Pasteurellales</taxon>
        <taxon>Pasteurellaceae</taxon>
        <taxon>Rodentibacter</taxon>
    </lineage>
</organism>
<accession>A0ABX3KW25</accession>
<dbReference type="InterPro" id="IPR036412">
    <property type="entry name" value="HAD-like_sf"/>
</dbReference>
<keyword evidence="2" id="KW-1185">Reference proteome</keyword>
<dbReference type="SUPFAM" id="SSF56784">
    <property type="entry name" value="HAD-like"/>
    <property type="match status" value="1"/>
</dbReference>
<evidence type="ECO:0000313" key="2">
    <source>
        <dbReference type="Proteomes" id="UP000188820"/>
    </source>
</evidence>
<dbReference type="SFLD" id="SFLDS00003">
    <property type="entry name" value="Haloacid_Dehalogenase"/>
    <property type="match status" value="1"/>
</dbReference>
<dbReference type="Pfam" id="PF08282">
    <property type="entry name" value="Hydrolase_3"/>
    <property type="match status" value="1"/>
</dbReference>
<dbReference type="Gene3D" id="3.30.1240.10">
    <property type="match status" value="1"/>
</dbReference>
<dbReference type="Proteomes" id="UP000188820">
    <property type="component" value="Unassembled WGS sequence"/>
</dbReference>
<evidence type="ECO:0000313" key="1">
    <source>
        <dbReference type="EMBL" id="OOF66721.1"/>
    </source>
</evidence>
<dbReference type="SFLD" id="SFLDG01140">
    <property type="entry name" value="C2.B:_Phosphomannomutase_and_P"/>
    <property type="match status" value="1"/>
</dbReference>
<dbReference type="PROSITE" id="PS01229">
    <property type="entry name" value="COF_2"/>
    <property type="match status" value="1"/>
</dbReference>
<dbReference type="Gene3D" id="3.40.50.1000">
    <property type="entry name" value="HAD superfamily/HAD-like"/>
    <property type="match status" value="1"/>
</dbReference>
<proteinExistence type="predicted"/>
<dbReference type="RefSeq" id="WP_077464588.1">
    <property type="nucleotide sequence ID" value="NZ_MLAA01000052.1"/>
</dbReference>
<gene>
    <name evidence="1" type="ORF">BKG89_10160</name>
</gene>
<dbReference type="PANTHER" id="PTHR10000:SF25">
    <property type="entry name" value="PHOSPHATASE YKRA-RELATED"/>
    <property type="match status" value="1"/>
</dbReference>
<dbReference type="InterPro" id="IPR000150">
    <property type="entry name" value="Cof"/>
</dbReference>
<dbReference type="InterPro" id="IPR023214">
    <property type="entry name" value="HAD_sf"/>
</dbReference>
<dbReference type="PANTHER" id="PTHR10000">
    <property type="entry name" value="PHOSPHOSERINE PHOSPHATASE"/>
    <property type="match status" value="1"/>
</dbReference>
<dbReference type="NCBIfam" id="TIGR01484">
    <property type="entry name" value="HAD-SF-IIB"/>
    <property type="match status" value="1"/>
</dbReference>
<dbReference type="NCBIfam" id="TIGR00099">
    <property type="entry name" value="Cof-subfamily"/>
    <property type="match status" value="1"/>
</dbReference>
<comment type="caution">
    <text evidence="1">The sequence shown here is derived from an EMBL/GenBank/DDBJ whole genome shotgun (WGS) entry which is preliminary data.</text>
</comment>
<name>A0ABX3KW25_9PAST</name>